<organism evidence="7 8">
    <name type="scientific">Varanus komodoensis</name>
    <name type="common">Komodo dragon</name>
    <dbReference type="NCBI Taxonomy" id="61221"/>
    <lineage>
        <taxon>Eukaryota</taxon>
        <taxon>Metazoa</taxon>
        <taxon>Chordata</taxon>
        <taxon>Craniata</taxon>
        <taxon>Vertebrata</taxon>
        <taxon>Euteleostomi</taxon>
        <taxon>Lepidosauria</taxon>
        <taxon>Squamata</taxon>
        <taxon>Bifurcata</taxon>
        <taxon>Unidentata</taxon>
        <taxon>Episquamata</taxon>
        <taxon>Toxicofera</taxon>
        <taxon>Anguimorpha</taxon>
        <taxon>Paleoanguimorpha</taxon>
        <taxon>Varanoidea</taxon>
        <taxon>Varanidae</taxon>
        <taxon>Varanus</taxon>
    </lineage>
</organism>
<feature type="chain" id="PRO_5034846082" description="EGF-like domain-containing protein" evidence="5">
    <location>
        <begin position="24"/>
        <end position="214"/>
    </location>
</feature>
<dbReference type="GO" id="GO:0005509">
    <property type="term" value="F:calcium ion binding"/>
    <property type="evidence" value="ECO:0007669"/>
    <property type="project" value="InterPro"/>
</dbReference>
<dbReference type="Proteomes" id="UP000694545">
    <property type="component" value="Unplaced"/>
</dbReference>
<proteinExistence type="predicted"/>
<dbReference type="PROSITE" id="PS00010">
    <property type="entry name" value="ASX_HYDROXYL"/>
    <property type="match status" value="1"/>
</dbReference>
<dbReference type="PROSITE" id="PS50026">
    <property type="entry name" value="EGF_3"/>
    <property type="match status" value="1"/>
</dbReference>
<dbReference type="FunFam" id="2.10.25.10:FF:000010">
    <property type="entry name" value="Pro-epidermal growth factor"/>
    <property type="match status" value="1"/>
</dbReference>
<dbReference type="InterPro" id="IPR001881">
    <property type="entry name" value="EGF-like_Ca-bd_dom"/>
</dbReference>
<dbReference type="PROSITE" id="PS01187">
    <property type="entry name" value="EGF_CA"/>
    <property type="match status" value="1"/>
</dbReference>
<evidence type="ECO:0000313" key="7">
    <source>
        <dbReference type="Ensembl" id="ENSVKKP00000016774.1"/>
    </source>
</evidence>
<evidence type="ECO:0000313" key="8">
    <source>
        <dbReference type="Proteomes" id="UP000694545"/>
    </source>
</evidence>
<accession>A0A8D2L4E6</accession>
<dbReference type="InterPro" id="IPR000152">
    <property type="entry name" value="EGF-type_Asp/Asn_hydroxyl_site"/>
</dbReference>
<evidence type="ECO:0000256" key="3">
    <source>
        <dbReference type="ARBA" id="ARBA00023157"/>
    </source>
</evidence>
<keyword evidence="2" id="KW-0677">Repeat</keyword>
<dbReference type="AlphaFoldDB" id="A0A8D2L4E6"/>
<evidence type="ECO:0000256" key="5">
    <source>
        <dbReference type="SAM" id="SignalP"/>
    </source>
</evidence>
<keyword evidence="3" id="KW-1015">Disulfide bond</keyword>
<keyword evidence="5" id="KW-0732">Signal</keyword>
<sequence>MAFFKSKARKLHLGILLPELVRGCLHQLCHCRTEGWTKTKPHCDILPLSDIDECTTSSEPLCPHVCVNTLGSYRCECHEGYIREDDGKTCTKGDKAGFSEKTENVVKPGACCASCKEFYQIKQTVGGGGIFSAAKAKREDLALNTTAFGWETNLKNLNKGRPFFAAAKVGTAKFWQLRCSSSGGREQYWPFDWRLNLERTHRPAPLSLSLPVGC</sequence>
<evidence type="ECO:0000256" key="4">
    <source>
        <dbReference type="PROSITE-ProRule" id="PRU00076"/>
    </source>
</evidence>
<dbReference type="PROSITE" id="PS01186">
    <property type="entry name" value="EGF_2"/>
    <property type="match status" value="1"/>
</dbReference>
<feature type="domain" description="EGF-like" evidence="6">
    <location>
        <begin position="50"/>
        <end position="91"/>
    </location>
</feature>
<dbReference type="Pfam" id="PF07645">
    <property type="entry name" value="EGF_CA"/>
    <property type="match status" value="1"/>
</dbReference>
<dbReference type="SMART" id="SM00179">
    <property type="entry name" value="EGF_CA"/>
    <property type="match status" value="1"/>
</dbReference>
<name>A0A8D2L4E6_VARKO</name>
<dbReference type="Gene3D" id="2.10.25.10">
    <property type="entry name" value="Laminin"/>
    <property type="match status" value="1"/>
</dbReference>
<dbReference type="CDD" id="cd00054">
    <property type="entry name" value="EGF_CA"/>
    <property type="match status" value="1"/>
</dbReference>
<protein>
    <recommendedName>
        <fullName evidence="6">EGF-like domain-containing protein</fullName>
    </recommendedName>
</protein>
<feature type="signal peptide" evidence="5">
    <location>
        <begin position="1"/>
        <end position="23"/>
    </location>
</feature>
<evidence type="ECO:0000259" key="6">
    <source>
        <dbReference type="PROSITE" id="PS50026"/>
    </source>
</evidence>
<dbReference type="InterPro" id="IPR018097">
    <property type="entry name" value="EGF_Ca-bd_CS"/>
</dbReference>
<comment type="caution">
    <text evidence="4">Lacks conserved residue(s) required for the propagation of feature annotation.</text>
</comment>
<evidence type="ECO:0000256" key="1">
    <source>
        <dbReference type="ARBA" id="ARBA00022536"/>
    </source>
</evidence>
<reference evidence="7" key="1">
    <citation type="submission" date="2025-08" db="UniProtKB">
        <authorList>
            <consortium name="Ensembl"/>
        </authorList>
    </citation>
    <scope>IDENTIFICATION</scope>
</reference>
<dbReference type="SMART" id="SM00181">
    <property type="entry name" value="EGF"/>
    <property type="match status" value="1"/>
</dbReference>
<dbReference type="InterPro" id="IPR049883">
    <property type="entry name" value="NOTCH1_EGF-like"/>
</dbReference>
<reference evidence="7" key="2">
    <citation type="submission" date="2025-09" db="UniProtKB">
        <authorList>
            <consortium name="Ensembl"/>
        </authorList>
    </citation>
    <scope>IDENTIFICATION</scope>
</reference>
<dbReference type="InterPro" id="IPR000742">
    <property type="entry name" value="EGF"/>
</dbReference>
<dbReference type="Ensembl" id="ENSVKKT00000017190.1">
    <property type="protein sequence ID" value="ENSVKKP00000016774.1"/>
    <property type="gene ID" value="ENSVKKG00000011466.1"/>
</dbReference>
<keyword evidence="8" id="KW-1185">Reference proteome</keyword>
<keyword evidence="1 4" id="KW-0245">EGF-like domain</keyword>
<dbReference type="SUPFAM" id="SSF57196">
    <property type="entry name" value="EGF/Laminin"/>
    <property type="match status" value="1"/>
</dbReference>
<evidence type="ECO:0000256" key="2">
    <source>
        <dbReference type="ARBA" id="ARBA00022737"/>
    </source>
</evidence>